<dbReference type="Pfam" id="PF02397">
    <property type="entry name" value="Bac_transf"/>
    <property type="match status" value="1"/>
</dbReference>
<dbReference type="RefSeq" id="WP_016626846.1">
    <property type="nucleotide sequence ID" value="NZ_KE351796.1"/>
</dbReference>
<gene>
    <name evidence="4" type="ORF">D358_00010</name>
</gene>
<evidence type="ECO:0000259" key="3">
    <source>
        <dbReference type="Pfam" id="PF02397"/>
    </source>
</evidence>
<evidence type="ECO:0000256" key="1">
    <source>
        <dbReference type="ARBA" id="ARBA00006464"/>
    </source>
</evidence>
<dbReference type="PANTHER" id="PTHR30576">
    <property type="entry name" value="COLANIC BIOSYNTHESIS UDP-GLUCOSE LIPID CARRIER TRANSFERASE"/>
    <property type="match status" value="1"/>
</dbReference>
<keyword evidence="2" id="KW-0812">Transmembrane</keyword>
<sequence>MNRTFYKVYFKRMLDIFFSLILIVILSPLLLIIMTLIRIKIGKKIIFKQERAGLDSQIFVMYKFRTMNNDKDEQGELLPDELRLTKFGKLLRMLSLDELPELLNIFKGDMSFVGPRPLLSEYLVLYDEKQKKRHDVRPGLTGLAQVSGRNKISWQEKFMYDYIYVTNYSFIIDFRIILKTIYKVLKREGISSDTSETVEKFRGNDKEVDL</sequence>
<keyword evidence="4" id="KW-0808">Transferase</keyword>
<name>A0ABC9TPJ2_ENTFL</name>
<dbReference type="GO" id="GO:0016740">
    <property type="term" value="F:transferase activity"/>
    <property type="evidence" value="ECO:0007669"/>
    <property type="project" value="UniProtKB-KW"/>
</dbReference>
<evidence type="ECO:0000313" key="4">
    <source>
        <dbReference type="EMBL" id="EPI12586.1"/>
    </source>
</evidence>
<dbReference type="Proteomes" id="UP000015750">
    <property type="component" value="Unassembled WGS sequence"/>
</dbReference>
<dbReference type="AlphaFoldDB" id="A0ABC9TPJ2"/>
<organism evidence="4 5">
    <name type="scientific">Enterococcus faecalis RP2S-4</name>
    <dbReference type="NCBI Taxonomy" id="1244145"/>
    <lineage>
        <taxon>Bacteria</taxon>
        <taxon>Bacillati</taxon>
        <taxon>Bacillota</taxon>
        <taxon>Bacilli</taxon>
        <taxon>Lactobacillales</taxon>
        <taxon>Enterococcaceae</taxon>
        <taxon>Enterococcus</taxon>
    </lineage>
</organism>
<evidence type="ECO:0000256" key="2">
    <source>
        <dbReference type="SAM" id="Phobius"/>
    </source>
</evidence>
<comment type="similarity">
    <text evidence="1">Belongs to the bacterial sugar transferase family.</text>
</comment>
<feature type="domain" description="Bacterial sugar transferase" evidence="3">
    <location>
        <begin position="11"/>
        <end position="186"/>
    </location>
</feature>
<comment type="caution">
    <text evidence="4">The sequence shown here is derived from an EMBL/GenBank/DDBJ whole genome shotgun (WGS) entry which is preliminary data.</text>
</comment>
<dbReference type="PANTHER" id="PTHR30576:SF8">
    <property type="entry name" value="UNDECAPRENYL-PHOSPHATE GALACTOSE PHOSPHOTRANSFERASE"/>
    <property type="match status" value="1"/>
</dbReference>
<proteinExistence type="inferred from homology"/>
<dbReference type="EMBL" id="ATIR01000001">
    <property type="protein sequence ID" value="EPI12586.1"/>
    <property type="molecule type" value="Genomic_DNA"/>
</dbReference>
<accession>A0ABC9TPJ2</accession>
<keyword evidence="2" id="KW-0472">Membrane</keyword>
<dbReference type="InterPro" id="IPR003362">
    <property type="entry name" value="Bact_transf"/>
</dbReference>
<reference evidence="4 5" key="1">
    <citation type="submission" date="2013-06" db="EMBL/GenBank/DDBJ databases">
        <authorList>
            <person name="Weinstock G."/>
            <person name="Sodergren E."/>
            <person name="Lobos E.A."/>
            <person name="Fulton L."/>
            <person name="Fulton R."/>
            <person name="Courtney L."/>
            <person name="Fronick C."/>
            <person name="O'Laughlin M."/>
            <person name="Godfrey J."/>
            <person name="Wilson R.M."/>
            <person name="Miner T."/>
            <person name="Farmer C."/>
            <person name="Delehaunty K."/>
            <person name="Cordes M."/>
            <person name="Minx P."/>
            <person name="Tomlinson C."/>
            <person name="Chen J."/>
            <person name="Wollam A."/>
            <person name="Pepin K.H."/>
            <person name="Bhonagiri V."/>
            <person name="Zhang X."/>
            <person name="Warren W."/>
            <person name="Mitreva M."/>
            <person name="Mardis E.R."/>
            <person name="Wilson R.K."/>
        </authorList>
    </citation>
    <scope>NUCLEOTIDE SEQUENCE [LARGE SCALE GENOMIC DNA]</scope>
    <source>
        <strain evidence="4 5">RP2S-4</strain>
    </source>
</reference>
<keyword evidence="2" id="KW-1133">Transmembrane helix</keyword>
<feature type="transmembrane region" description="Helical" evidence="2">
    <location>
        <begin position="16"/>
        <end position="39"/>
    </location>
</feature>
<evidence type="ECO:0000313" key="5">
    <source>
        <dbReference type="Proteomes" id="UP000015750"/>
    </source>
</evidence>
<protein>
    <submittedName>
        <fullName evidence="4">Bacterial sugar transferase</fullName>
    </submittedName>
</protein>